<dbReference type="OrthoDB" id="9782160at2"/>
<feature type="binding site" evidence="5">
    <location>
        <position position="42"/>
    </location>
    <ligand>
        <name>NADPH</name>
        <dbReference type="ChEBI" id="CHEBI:57783"/>
    </ligand>
</feature>
<dbReference type="GO" id="GO:0005737">
    <property type="term" value="C:cytoplasm"/>
    <property type="evidence" value="ECO:0007669"/>
    <property type="project" value="UniProtKB-SubCell"/>
</dbReference>
<dbReference type="AlphaFoldDB" id="A0A5B8M519"/>
<dbReference type="SUPFAM" id="SSF51905">
    <property type="entry name" value="FAD/NAD(P)-binding domain"/>
    <property type="match status" value="1"/>
</dbReference>
<accession>A0A5B8M519</accession>
<organism evidence="7 8">
    <name type="scientific">Humibacter ginsenosidimutans</name>
    <dbReference type="NCBI Taxonomy" id="2599293"/>
    <lineage>
        <taxon>Bacteria</taxon>
        <taxon>Bacillati</taxon>
        <taxon>Actinomycetota</taxon>
        <taxon>Actinomycetes</taxon>
        <taxon>Micrococcales</taxon>
        <taxon>Microbacteriaceae</taxon>
        <taxon>Humibacter</taxon>
    </lineage>
</organism>
<dbReference type="PRINTS" id="PR00420">
    <property type="entry name" value="RNGMNOXGNASE"/>
</dbReference>
<dbReference type="InterPro" id="IPR043683">
    <property type="entry name" value="TetX_monooxygenase"/>
</dbReference>
<evidence type="ECO:0000256" key="3">
    <source>
        <dbReference type="ARBA" id="ARBA00023002"/>
    </source>
</evidence>
<name>A0A5B8M519_9MICO</name>
<feature type="domain" description="FAD-binding" evidence="6">
    <location>
        <begin position="5"/>
        <end position="346"/>
    </location>
</feature>
<comment type="cofactor">
    <cofactor evidence="5">
        <name>FAD</name>
        <dbReference type="ChEBI" id="CHEBI:57692"/>
    </cofactor>
</comment>
<dbReference type="GO" id="GO:0046677">
    <property type="term" value="P:response to antibiotic"/>
    <property type="evidence" value="ECO:0007669"/>
    <property type="project" value="InterPro"/>
</dbReference>
<protein>
    <recommendedName>
        <fullName evidence="5">Flavin-dependent monooxygenase</fullName>
    </recommendedName>
    <alternativeName>
        <fullName evidence="5">TetX monooxygenase</fullName>
        <shortName evidence="5">TetX</shortName>
        <ecNumber evidence="5">1.14.13.-</ecNumber>
    </alternativeName>
</protein>
<dbReference type="PANTHER" id="PTHR46972">
    <property type="entry name" value="MONOOXYGENASE ASQM-RELATED"/>
    <property type="match status" value="1"/>
</dbReference>
<keyword evidence="3 5" id="KW-0560">Oxidoreductase</keyword>
<comment type="subunit">
    <text evidence="5">Monomer.</text>
</comment>
<dbReference type="Pfam" id="PF01494">
    <property type="entry name" value="FAD_binding_3"/>
    <property type="match status" value="1"/>
</dbReference>
<dbReference type="InterPro" id="IPR002938">
    <property type="entry name" value="FAD-bd"/>
</dbReference>
<keyword evidence="2 5" id="KW-0274">FAD</keyword>
<dbReference type="KEGG" id="huw:FPZ11_14515"/>
<feature type="binding site" evidence="5">
    <location>
        <position position="297"/>
    </location>
    <ligand>
        <name>FAD</name>
        <dbReference type="ChEBI" id="CHEBI:57692"/>
    </ligand>
</feature>
<evidence type="ECO:0000259" key="6">
    <source>
        <dbReference type="Pfam" id="PF01494"/>
    </source>
</evidence>
<proteinExistence type="inferred from homology"/>
<feature type="binding site" evidence="5">
    <location>
        <position position="106"/>
    </location>
    <ligand>
        <name>FAD</name>
        <dbReference type="ChEBI" id="CHEBI:57692"/>
    </ligand>
</feature>
<dbReference type="GO" id="GO:0004497">
    <property type="term" value="F:monooxygenase activity"/>
    <property type="evidence" value="ECO:0007669"/>
    <property type="project" value="UniProtKB-UniRule"/>
</dbReference>
<dbReference type="PANTHER" id="PTHR46972:SF1">
    <property type="entry name" value="FAD DEPENDENT OXIDOREDUCTASE DOMAIN-CONTAINING PROTEIN"/>
    <property type="match status" value="1"/>
</dbReference>
<keyword evidence="5" id="KW-0521">NADP</keyword>
<dbReference type="Gene3D" id="3.50.50.60">
    <property type="entry name" value="FAD/NAD(P)-binding domain"/>
    <property type="match status" value="1"/>
</dbReference>
<dbReference type="InterPro" id="IPR036188">
    <property type="entry name" value="FAD/NAD-bd_sf"/>
</dbReference>
<gene>
    <name evidence="7" type="ORF">FPZ11_14515</name>
</gene>
<keyword evidence="5" id="KW-0963">Cytoplasm</keyword>
<comment type="domain">
    <text evidence="5">Consists of an N-terminal FAD-binding domain with a Rossman fold and a C-terminal substrate-binding domain.</text>
</comment>
<evidence type="ECO:0000256" key="1">
    <source>
        <dbReference type="ARBA" id="ARBA00022630"/>
    </source>
</evidence>
<comment type="catalytic activity">
    <reaction evidence="5">
        <text>a tetracycline + NADPH + O2 + H(+) = an 11a-hydroxytetracycline + NADP(+) + H2O</text>
        <dbReference type="Rhea" id="RHEA:61444"/>
        <dbReference type="ChEBI" id="CHEBI:15377"/>
        <dbReference type="ChEBI" id="CHEBI:15378"/>
        <dbReference type="ChEBI" id="CHEBI:15379"/>
        <dbReference type="ChEBI" id="CHEBI:57783"/>
        <dbReference type="ChEBI" id="CHEBI:58349"/>
        <dbReference type="ChEBI" id="CHEBI:144644"/>
        <dbReference type="ChEBI" id="CHEBI:144645"/>
    </reaction>
</comment>
<comment type="function">
    <text evidence="5">An FAD-requiring monooxygenase active on some tetracycline antibiotic derivatives, which leads to their inactivation. Hydroxylates carbon 11a of tetracycline and some analogs.</text>
</comment>
<evidence type="ECO:0000313" key="8">
    <source>
        <dbReference type="Proteomes" id="UP000320216"/>
    </source>
</evidence>
<comment type="similarity">
    <text evidence="5">Belongs to the aromatic-ring hydroxylase family. TetX subfamily.</text>
</comment>
<keyword evidence="5" id="KW-0547">Nucleotide-binding</keyword>
<dbReference type="HAMAP" id="MF_00845">
    <property type="entry name" value="TetX_monooxygenase"/>
    <property type="match status" value="1"/>
</dbReference>
<dbReference type="GO" id="GO:0071949">
    <property type="term" value="F:FAD binding"/>
    <property type="evidence" value="ECO:0007669"/>
    <property type="project" value="InterPro"/>
</dbReference>
<reference evidence="7 8" key="1">
    <citation type="submission" date="2019-07" db="EMBL/GenBank/DDBJ databases">
        <title>Full genome sequence of Humibacter sp. WJ7-1.</title>
        <authorList>
            <person name="Im W.-T."/>
        </authorList>
    </citation>
    <scope>NUCLEOTIDE SEQUENCE [LARGE SCALE GENOMIC DNA]</scope>
    <source>
        <strain evidence="7 8">WJ7-1</strain>
    </source>
</reference>
<dbReference type="Proteomes" id="UP000320216">
    <property type="component" value="Chromosome"/>
</dbReference>
<comment type="subcellular location">
    <subcellularLocation>
        <location evidence="5">Cytoplasm</location>
    </subcellularLocation>
</comment>
<keyword evidence="8" id="KW-1185">Reference proteome</keyword>
<evidence type="ECO:0000256" key="4">
    <source>
        <dbReference type="ARBA" id="ARBA00023033"/>
    </source>
</evidence>
<evidence type="ECO:0000256" key="2">
    <source>
        <dbReference type="ARBA" id="ARBA00022827"/>
    </source>
</evidence>
<evidence type="ECO:0000313" key="7">
    <source>
        <dbReference type="EMBL" id="QDZ15818.1"/>
    </source>
</evidence>
<dbReference type="EC" id="1.14.13.-" evidence="5"/>
<keyword evidence="1 5" id="KW-0285">Flavoprotein</keyword>
<dbReference type="EMBL" id="CP042305">
    <property type="protein sequence ID" value="QDZ15818.1"/>
    <property type="molecule type" value="Genomic_DNA"/>
</dbReference>
<sequence length="392" mass="42281">MTSPTPISIIGAGLSGLVCARILQLHNVPVTIYELDDSAEARRQGGSLDIHDDTGQVALKAAGLWDQAREHAHPSGESMRVMDKHAHVFVDTPEPEGGNGRPEIDRTVLRQLLIESLAPGTIQWGCKLVRLASDDHGNTLEFANGATVRADVVVGADGAWSRVRTALSPEKPAYTGITITEFRLTDAATKYPESRALVGPGSVFALSDNKYIGGHGGDHLSLGVGLRVPEDWITATGITGDDPAAARETLLRELADWAEPLTDLIRHSDDTIWPRPIYALPIGFTWPRSPRITLIGDAAHVMSPFAGEGANLALIDGADLASELLSHDDPASGIAAYERRMVPRGAKSAKASQKGLERMFNEKAPKQIVSFFRRMNALTRLFRPILRPHGQG</sequence>
<feature type="binding site" evidence="5">
    <location>
        <position position="49"/>
    </location>
    <ligand>
        <name>FAD</name>
        <dbReference type="ChEBI" id="CHEBI:57692"/>
    </ligand>
</feature>
<dbReference type="RefSeq" id="WP_146321852.1">
    <property type="nucleotide sequence ID" value="NZ_CP042305.1"/>
</dbReference>
<keyword evidence="4 5" id="KW-0503">Monooxygenase</keyword>
<evidence type="ECO:0000256" key="5">
    <source>
        <dbReference type="HAMAP-Rule" id="MF_00845"/>
    </source>
</evidence>